<evidence type="ECO:0000313" key="3">
    <source>
        <dbReference type="Proteomes" id="UP001415857"/>
    </source>
</evidence>
<comment type="caution">
    <text evidence="2">The sequence shown here is derived from an EMBL/GenBank/DDBJ whole genome shotgun (WGS) entry which is preliminary data.</text>
</comment>
<feature type="region of interest" description="Disordered" evidence="1">
    <location>
        <begin position="75"/>
        <end position="128"/>
    </location>
</feature>
<dbReference type="Proteomes" id="UP001415857">
    <property type="component" value="Unassembled WGS sequence"/>
</dbReference>
<gene>
    <name evidence="2" type="ORF">L1049_010635</name>
</gene>
<evidence type="ECO:0000256" key="1">
    <source>
        <dbReference type="SAM" id="MobiDB-lite"/>
    </source>
</evidence>
<dbReference type="PANTHER" id="PTHR34570">
    <property type="entry name" value="OS03G0593100 PROTEIN"/>
    <property type="match status" value="1"/>
</dbReference>
<name>A0AAP0N9P0_LIQFO</name>
<dbReference type="EMBL" id="JBBPBK010000016">
    <property type="protein sequence ID" value="KAK9268192.1"/>
    <property type="molecule type" value="Genomic_DNA"/>
</dbReference>
<organism evidence="2 3">
    <name type="scientific">Liquidambar formosana</name>
    <name type="common">Formosan gum</name>
    <dbReference type="NCBI Taxonomy" id="63359"/>
    <lineage>
        <taxon>Eukaryota</taxon>
        <taxon>Viridiplantae</taxon>
        <taxon>Streptophyta</taxon>
        <taxon>Embryophyta</taxon>
        <taxon>Tracheophyta</taxon>
        <taxon>Spermatophyta</taxon>
        <taxon>Magnoliopsida</taxon>
        <taxon>eudicotyledons</taxon>
        <taxon>Gunneridae</taxon>
        <taxon>Pentapetalae</taxon>
        <taxon>Saxifragales</taxon>
        <taxon>Altingiaceae</taxon>
        <taxon>Liquidambar</taxon>
    </lineage>
</organism>
<reference evidence="2 3" key="1">
    <citation type="journal article" date="2024" name="Plant J.">
        <title>Genome sequences and population genomics reveal climatic adaptation and genomic divergence between two closely related sweetgum species.</title>
        <authorList>
            <person name="Xu W.Q."/>
            <person name="Ren C.Q."/>
            <person name="Zhang X.Y."/>
            <person name="Comes H.P."/>
            <person name="Liu X.H."/>
            <person name="Li Y.G."/>
            <person name="Kettle C.J."/>
            <person name="Jalonen R."/>
            <person name="Gaisberger H."/>
            <person name="Ma Y.Z."/>
            <person name="Qiu Y.X."/>
        </authorList>
    </citation>
    <scope>NUCLEOTIDE SEQUENCE [LARGE SCALE GENOMIC DNA]</scope>
    <source>
        <strain evidence="2">Hangzhou</strain>
    </source>
</reference>
<accession>A0AAP0N9P0</accession>
<evidence type="ECO:0000313" key="2">
    <source>
        <dbReference type="EMBL" id="KAK9268192.1"/>
    </source>
</evidence>
<keyword evidence="3" id="KW-1185">Reference proteome</keyword>
<protein>
    <submittedName>
        <fullName evidence="2">Uncharacterized protein</fullName>
    </submittedName>
</protein>
<dbReference type="AlphaFoldDB" id="A0AAP0N9P0"/>
<sequence>MGRENKDPTVIHSSIVLLQERFRQLHRVKKMREGRGLLKMLKEPQRFGHTINYDPTKLFFNPEVILPPRPPPQVSLSLWPNSHTKQDHNRGTETPLLTDLWPRDAPSMQASSNKLEGSESDVDTSLHL</sequence>
<dbReference type="PANTHER" id="PTHR34570:SF7">
    <property type="entry name" value="GENOME ASSEMBLY, CHROMOSOME: A08"/>
    <property type="match status" value="1"/>
</dbReference>
<proteinExistence type="predicted"/>